<comment type="caution">
    <text evidence="1">The sequence shown here is derived from an EMBL/GenBank/DDBJ whole genome shotgun (WGS) entry which is preliminary data.</text>
</comment>
<keyword evidence="2" id="KW-1185">Reference proteome</keyword>
<proteinExistence type="predicted"/>
<gene>
    <name evidence="1" type="ORF">KIN20_035446</name>
</gene>
<reference evidence="1" key="1">
    <citation type="submission" date="2021-06" db="EMBL/GenBank/DDBJ databases">
        <title>Parelaphostrongylus tenuis whole genome reference sequence.</title>
        <authorList>
            <person name="Garwood T.J."/>
            <person name="Larsen P.A."/>
            <person name="Fountain-Jones N.M."/>
            <person name="Garbe J.R."/>
            <person name="Macchietto M.G."/>
            <person name="Kania S.A."/>
            <person name="Gerhold R.W."/>
            <person name="Richards J.E."/>
            <person name="Wolf T.M."/>
        </authorList>
    </citation>
    <scope>NUCLEOTIDE SEQUENCE</scope>
    <source>
        <strain evidence="1">MNPRO001-30</strain>
        <tissue evidence="1">Meninges</tissue>
    </source>
</reference>
<accession>A0AAD5RBN7</accession>
<dbReference type="EMBL" id="JAHQIW010007226">
    <property type="protein sequence ID" value="KAJ1373111.1"/>
    <property type="molecule type" value="Genomic_DNA"/>
</dbReference>
<organism evidence="1 2">
    <name type="scientific">Parelaphostrongylus tenuis</name>
    <name type="common">Meningeal worm</name>
    <dbReference type="NCBI Taxonomy" id="148309"/>
    <lineage>
        <taxon>Eukaryota</taxon>
        <taxon>Metazoa</taxon>
        <taxon>Ecdysozoa</taxon>
        <taxon>Nematoda</taxon>
        <taxon>Chromadorea</taxon>
        <taxon>Rhabditida</taxon>
        <taxon>Rhabditina</taxon>
        <taxon>Rhabditomorpha</taxon>
        <taxon>Strongyloidea</taxon>
        <taxon>Metastrongylidae</taxon>
        <taxon>Parelaphostrongylus</taxon>
    </lineage>
</organism>
<evidence type="ECO:0000313" key="2">
    <source>
        <dbReference type="Proteomes" id="UP001196413"/>
    </source>
</evidence>
<dbReference type="AlphaFoldDB" id="A0AAD5RBN7"/>
<sequence>MPNLHMMCLAYIANIHAAQYLQQYTSESLVVSSSTADPEMAEKLNRRQGILQSTQHVRFHYLFVNSSMIISSSVDYLF</sequence>
<protein>
    <submittedName>
        <fullName evidence="1">Uncharacterized protein</fullName>
    </submittedName>
</protein>
<dbReference type="Proteomes" id="UP001196413">
    <property type="component" value="Unassembled WGS sequence"/>
</dbReference>
<evidence type="ECO:0000313" key="1">
    <source>
        <dbReference type="EMBL" id="KAJ1373111.1"/>
    </source>
</evidence>
<name>A0AAD5RBN7_PARTN</name>